<dbReference type="GO" id="GO:0009097">
    <property type="term" value="P:isoleucine biosynthetic process"/>
    <property type="evidence" value="ECO:0007669"/>
    <property type="project" value="UniProtKB-UniRule"/>
</dbReference>
<dbReference type="GO" id="GO:0009099">
    <property type="term" value="P:L-valine biosynthetic process"/>
    <property type="evidence" value="ECO:0007669"/>
    <property type="project" value="UniProtKB-UniRule"/>
</dbReference>
<comment type="pathway">
    <text evidence="12 15">Amino-acid biosynthesis; L-valine biosynthesis; L-valine from pyruvate: step 3/4.</text>
</comment>
<evidence type="ECO:0000256" key="3">
    <source>
        <dbReference type="ARBA" id="ARBA00022605"/>
    </source>
</evidence>
<dbReference type="HAMAP" id="MF_00012">
    <property type="entry name" value="IlvD"/>
    <property type="match status" value="1"/>
</dbReference>
<dbReference type="NCBIfam" id="NF009103">
    <property type="entry name" value="PRK12448.1"/>
    <property type="match status" value="1"/>
</dbReference>
<feature type="domain" description="Dihydroxy-acid/6-phosphogluconate dehydratase N-terminal" evidence="16">
    <location>
        <begin position="34"/>
        <end position="359"/>
    </location>
</feature>
<sequence>MPAYRSRTSTHGRNMAGARGLWRATGMKDGDFGKPIIAVVNSFTQFVPGHVHLKDLGQLVAREIEAAGGVAKEFNTIAVDDGIAMGHDGMLYSLPSRDLIADSVEYMVNAHCADAMVCISNCDKITPGMLMAAMRINIPVVFVSGGPMEAGKVVLKGKEVALDLVDAMVAAADESYTDEEVTDIERSACPTCGSCSGMFTANSMNCLTEALGLSLPGNGSQLATHSDRQGLFERAGRLVVTLAKRYYEEGDESVLPRKIASFEAFENAMSLDIAMGGSTNTVLHLLAAANEAGVDFTMADIDRLSRKVPCLCKVAPAKNDVHMEDVHRAGGIMAILGELDRAGLLHTALPTVHSPTLGDALADWDIALTNNPMVQEFYKAAPGGVPTQTAFSQSRRWDDLDRDRENGVIRSGKHAFSQDGGLAVLYGNIAEDGCIVKTAGVDESILKFSGPARVFESQDAAVEAILTDKVGAGDVVIIRYEGPRGGPGMQEMLYPTSYLKSKGLGKACALLTDGRFSGGTSGLSIGHASPEAAEGGNIGLVEEGDVITIDIPGRTIAMEVSDADLAARRAAMEAKGDAAWQPAAPRTRRVTPALQAYAAMTTSAAKGAVRDVTQVTGKNRA</sequence>
<evidence type="ECO:0000313" key="19">
    <source>
        <dbReference type="Proteomes" id="UP000265366"/>
    </source>
</evidence>
<dbReference type="Gene3D" id="3.50.30.80">
    <property type="entry name" value="IlvD/EDD C-terminal domain-like"/>
    <property type="match status" value="1"/>
</dbReference>
<dbReference type="InterPro" id="IPR020558">
    <property type="entry name" value="DiOHA_6PGluconate_deHydtase_CS"/>
</dbReference>
<comment type="pathway">
    <text evidence="13 15">Amino-acid biosynthesis; L-isoleucine biosynthesis; L-isoleucine from 2-oxobutanoate: step 3/4.</text>
</comment>
<protein>
    <recommendedName>
        <fullName evidence="14 15">Dihydroxy-acid dehydratase</fullName>
        <shortName evidence="15">DAD</shortName>
        <ecNumber evidence="14 15">4.2.1.9</ecNumber>
    </recommendedName>
</protein>
<name>A0A3A1P6X7_9SPHN</name>
<evidence type="ECO:0000256" key="9">
    <source>
        <dbReference type="ARBA" id="ARBA00023239"/>
    </source>
</evidence>
<dbReference type="EMBL" id="QXFM01000060">
    <property type="protein sequence ID" value="RIV89563.1"/>
    <property type="molecule type" value="Genomic_DNA"/>
</dbReference>
<dbReference type="InterPro" id="IPR004404">
    <property type="entry name" value="DihydroxyA_deHydtase"/>
</dbReference>
<dbReference type="PANTHER" id="PTHR43661">
    <property type="entry name" value="D-XYLONATE DEHYDRATASE"/>
    <property type="match status" value="1"/>
</dbReference>
<keyword evidence="9 15" id="KW-0456">Lyase</keyword>
<evidence type="ECO:0000256" key="4">
    <source>
        <dbReference type="ARBA" id="ARBA00022714"/>
    </source>
</evidence>
<keyword evidence="6 15" id="KW-0460">Magnesium</keyword>
<dbReference type="Pfam" id="PF24877">
    <property type="entry name" value="ILV_EDD_C"/>
    <property type="match status" value="1"/>
</dbReference>
<evidence type="ECO:0000313" key="18">
    <source>
        <dbReference type="EMBL" id="RIV89563.1"/>
    </source>
</evidence>
<dbReference type="SUPFAM" id="SSF143975">
    <property type="entry name" value="IlvD/EDD N-terminal domain-like"/>
    <property type="match status" value="1"/>
</dbReference>
<evidence type="ECO:0000256" key="10">
    <source>
        <dbReference type="ARBA" id="ARBA00023304"/>
    </source>
</evidence>
<dbReference type="FunFam" id="3.50.30.80:FF:000001">
    <property type="entry name" value="Dihydroxy-acid dehydratase"/>
    <property type="match status" value="1"/>
</dbReference>
<dbReference type="SUPFAM" id="SSF52016">
    <property type="entry name" value="LeuD/IlvD-like"/>
    <property type="match status" value="1"/>
</dbReference>
<comment type="cofactor">
    <cofactor evidence="1 15">
        <name>Mg(2+)</name>
        <dbReference type="ChEBI" id="CHEBI:18420"/>
    </cofactor>
</comment>
<evidence type="ECO:0000256" key="14">
    <source>
        <dbReference type="ARBA" id="ARBA00029490"/>
    </source>
</evidence>
<dbReference type="PROSITE" id="PS00887">
    <property type="entry name" value="ILVD_EDD_2"/>
    <property type="match status" value="1"/>
</dbReference>
<dbReference type="NCBIfam" id="TIGR00110">
    <property type="entry name" value="ilvD"/>
    <property type="match status" value="1"/>
</dbReference>
<keyword evidence="3 15" id="KW-0028">Amino-acid biosynthesis</keyword>
<dbReference type="EC" id="4.2.1.9" evidence="14 15"/>
<dbReference type="AlphaFoldDB" id="A0A3A1P6X7"/>
<comment type="cofactor">
    <cofactor evidence="15">
        <name>[2Fe-2S] cluster</name>
        <dbReference type="ChEBI" id="CHEBI:190135"/>
    </cofactor>
    <text evidence="15">Binds 1 [2Fe-2S] cluster per subunit. This cluster acts as a Lewis acid cofactor.</text>
</comment>
<dbReference type="InterPro" id="IPR042096">
    <property type="entry name" value="Dihydro-acid_dehy_C"/>
</dbReference>
<feature type="active site" description="Proton acceptor" evidence="15">
    <location>
        <position position="517"/>
    </location>
</feature>
<feature type="binding site" evidence="15">
    <location>
        <position position="81"/>
    </location>
    <ligand>
        <name>Mg(2+)</name>
        <dbReference type="ChEBI" id="CHEBI:18420"/>
    </ligand>
</feature>
<keyword evidence="5 15" id="KW-0479">Metal-binding</keyword>
<dbReference type="Pfam" id="PF00920">
    <property type="entry name" value="ILVD_EDD_N"/>
    <property type="match status" value="1"/>
</dbReference>
<dbReference type="PROSITE" id="PS00886">
    <property type="entry name" value="ILVD_EDD_1"/>
    <property type="match status" value="1"/>
</dbReference>
<comment type="caution">
    <text evidence="18">The sequence shown here is derived from an EMBL/GenBank/DDBJ whole genome shotgun (WGS) entry which is preliminary data.</text>
</comment>
<dbReference type="PANTHER" id="PTHR43661:SF3">
    <property type="entry name" value="D-XYLONATE DEHYDRATASE YAGF-RELATED"/>
    <property type="match status" value="1"/>
</dbReference>
<keyword evidence="7 15" id="KW-0408">Iron</keyword>
<evidence type="ECO:0000256" key="13">
    <source>
        <dbReference type="ARBA" id="ARBA00029437"/>
    </source>
</evidence>
<proteinExistence type="inferred from homology"/>
<dbReference type="OrthoDB" id="9807077at2"/>
<evidence type="ECO:0000256" key="7">
    <source>
        <dbReference type="ARBA" id="ARBA00023004"/>
    </source>
</evidence>
<evidence type="ECO:0000256" key="11">
    <source>
        <dbReference type="ARBA" id="ARBA00029304"/>
    </source>
</evidence>
<organism evidence="18 19">
    <name type="scientific">Aurantiacibacter xanthus</name>
    <dbReference type="NCBI Taxonomy" id="1784712"/>
    <lineage>
        <taxon>Bacteria</taxon>
        <taxon>Pseudomonadati</taxon>
        <taxon>Pseudomonadota</taxon>
        <taxon>Alphaproteobacteria</taxon>
        <taxon>Sphingomonadales</taxon>
        <taxon>Erythrobacteraceae</taxon>
        <taxon>Aurantiacibacter</taxon>
    </lineage>
</organism>
<feature type="domain" description="Dihydroxy-acid/6-phosphogluconate dehydratase C-terminal" evidence="17">
    <location>
        <begin position="408"/>
        <end position="608"/>
    </location>
</feature>
<evidence type="ECO:0000256" key="8">
    <source>
        <dbReference type="ARBA" id="ARBA00023014"/>
    </source>
</evidence>
<comment type="function">
    <text evidence="15">Functions in the biosynthesis of branched-chain amino acids. Catalyzes the dehydration of (2R,3R)-2,3-dihydroxy-3-methylpentanoate (2,3-dihydroxy-3-methylvalerate) into 2-oxo-3-methylpentanoate (2-oxo-3-methylvalerate) and of (2R)-2,3-dihydroxy-3-methylbutanoate (2,3-dihydroxyisovalerate) into 2-oxo-3-methylbutanoate (2-oxoisovalerate), the penultimate precursor to L-isoleucine and L-valine, respectively.</text>
</comment>
<comment type="catalytic activity">
    <reaction evidence="15">
        <text>(2R,3R)-2,3-dihydroxy-3-methylpentanoate = (S)-3-methyl-2-oxopentanoate + H2O</text>
        <dbReference type="Rhea" id="RHEA:27694"/>
        <dbReference type="ChEBI" id="CHEBI:15377"/>
        <dbReference type="ChEBI" id="CHEBI:35146"/>
        <dbReference type="ChEBI" id="CHEBI:49258"/>
        <dbReference type="EC" id="4.2.1.9"/>
    </reaction>
</comment>
<dbReference type="Proteomes" id="UP000265366">
    <property type="component" value="Unassembled WGS sequence"/>
</dbReference>
<dbReference type="GO" id="GO:0000287">
    <property type="term" value="F:magnesium ion binding"/>
    <property type="evidence" value="ECO:0007669"/>
    <property type="project" value="UniProtKB-UniRule"/>
</dbReference>
<keyword evidence="10 15" id="KW-0100">Branched-chain amino acid biosynthesis</keyword>
<comment type="subunit">
    <text evidence="15">Homodimer.</text>
</comment>
<feature type="binding site" description="via carbamate group" evidence="15">
    <location>
        <position position="124"/>
    </location>
    <ligand>
        <name>Mg(2+)</name>
        <dbReference type="ChEBI" id="CHEBI:18420"/>
    </ligand>
</feature>
<evidence type="ECO:0000256" key="6">
    <source>
        <dbReference type="ARBA" id="ARBA00022842"/>
    </source>
</evidence>
<dbReference type="RefSeq" id="WP_119592193.1">
    <property type="nucleotide sequence ID" value="NZ_QXFM01000060.1"/>
</dbReference>
<dbReference type="GO" id="GO:0004160">
    <property type="term" value="F:dihydroxy-acid dehydratase activity"/>
    <property type="evidence" value="ECO:0007669"/>
    <property type="project" value="UniProtKB-UniRule"/>
</dbReference>
<evidence type="ECO:0000256" key="2">
    <source>
        <dbReference type="ARBA" id="ARBA00006486"/>
    </source>
</evidence>
<dbReference type="UniPathway" id="UPA00047">
    <property type="reaction ID" value="UER00057"/>
</dbReference>
<evidence type="ECO:0000256" key="12">
    <source>
        <dbReference type="ARBA" id="ARBA00029436"/>
    </source>
</evidence>
<reference evidence="18 19" key="1">
    <citation type="submission" date="2018-08" db="EMBL/GenBank/DDBJ databases">
        <title>Erythrobacter zhengii sp.nov., a bacterium isolated from deep-sea sediment.</title>
        <authorList>
            <person name="Fang C."/>
            <person name="Wu Y.-H."/>
            <person name="Sun C."/>
            <person name="Wang H."/>
            <person name="Cheng H."/>
            <person name="Meng F.-X."/>
            <person name="Wang C.-S."/>
            <person name="Xu X.-W."/>
        </authorList>
    </citation>
    <scope>NUCLEOTIDE SEQUENCE [LARGE SCALE GENOMIC DNA]</scope>
    <source>
        <strain evidence="18 19">CCTCC AB 2015396</strain>
    </source>
</reference>
<evidence type="ECO:0000256" key="5">
    <source>
        <dbReference type="ARBA" id="ARBA00022723"/>
    </source>
</evidence>
<keyword evidence="8 15" id="KW-0411">Iron-sulfur</keyword>
<accession>A0A3A1P6X7</accession>
<evidence type="ECO:0000256" key="1">
    <source>
        <dbReference type="ARBA" id="ARBA00001946"/>
    </source>
</evidence>
<dbReference type="GO" id="GO:0051537">
    <property type="term" value="F:2 iron, 2 sulfur cluster binding"/>
    <property type="evidence" value="ECO:0007669"/>
    <property type="project" value="UniProtKB-UniRule"/>
</dbReference>
<dbReference type="GO" id="GO:0005829">
    <property type="term" value="C:cytosol"/>
    <property type="evidence" value="ECO:0007669"/>
    <property type="project" value="TreeGrafter"/>
</dbReference>
<dbReference type="InterPro" id="IPR000581">
    <property type="entry name" value="ILV_EDD_N"/>
</dbReference>
<comment type="catalytic activity">
    <reaction evidence="11">
        <text>(2R)-2,3-dihydroxy-3-methylbutanoate = 3-methyl-2-oxobutanoate + H2O</text>
        <dbReference type="Rhea" id="RHEA:24809"/>
        <dbReference type="ChEBI" id="CHEBI:11851"/>
        <dbReference type="ChEBI" id="CHEBI:15377"/>
        <dbReference type="ChEBI" id="CHEBI:49072"/>
        <dbReference type="EC" id="4.2.1.9"/>
    </reaction>
    <physiologicalReaction direction="left-to-right" evidence="11">
        <dbReference type="Rhea" id="RHEA:24810"/>
    </physiologicalReaction>
</comment>
<feature type="binding site" evidence="15">
    <location>
        <position position="491"/>
    </location>
    <ligand>
        <name>Mg(2+)</name>
        <dbReference type="ChEBI" id="CHEBI:18420"/>
    </ligand>
</feature>
<comment type="caution">
    <text evidence="15">Lacks conserved residue(s) required for the propagation of feature annotation.</text>
</comment>
<feature type="binding site" evidence="15">
    <location>
        <position position="123"/>
    </location>
    <ligand>
        <name>Mg(2+)</name>
        <dbReference type="ChEBI" id="CHEBI:18420"/>
    </ligand>
</feature>
<gene>
    <name evidence="15" type="primary">ilvD</name>
    <name evidence="18" type="ORF">D2V17_05990</name>
</gene>
<comment type="similarity">
    <text evidence="2 15">Belongs to the IlvD/Edd family.</text>
</comment>
<evidence type="ECO:0000256" key="15">
    <source>
        <dbReference type="HAMAP-Rule" id="MF_00012"/>
    </source>
</evidence>
<dbReference type="UniPathway" id="UPA00049">
    <property type="reaction ID" value="UER00061"/>
</dbReference>
<evidence type="ECO:0000259" key="17">
    <source>
        <dbReference type="Pfam" id="PF24877"/>
    </source>
</evidence>
<dbReference type="InterPro" id="IPR056740">
    <property type="entry name" value="ILV_EDD_C"/>
</dbReference>
<keyword evidence="4 15" id="KW-0001">2Fe-2S</keyword>
<keyword evidence="19" id="KW-1185">Reference proteome</keyword>
<evidence type="ECO:0000259" key="16">
    <source>
        <dbReference type="Pfam" id="PF00920"/>
    </source>
</evidence>
<dbReference type="InterPro" id="IPR037237">
    <property type="entry name" value="IlvD/EDD_N"/>
</dbReference>
<feature type="modified residue" description="N6-carboxylysine" evidence="15">
    <location>
        <position position="124"/>
    </location>
</feature>